<dbReference type="STRING" id="642780.SAMN04488570_2185"/>
<keyword evidence="1" id="KW-1133">Transmembrane helix</keyword>
<dbReference type="EMBL" id="LT629757">
    <property type="protein sequence ID" value="SDS57391.1"/>
    <property type="molecule type" value="Genomic_DNA"/>
</dbReference>
<evidence type="ECO:0000313" key="3">
    <source>
        <dbReference type="EMBL" id="SDS57391.1"/>
    </source>
</evidence>
<sequence>MVLVGLGLLAVLLAVSVLGRDDAAVDSPLDPRNPGPDGARALARTLEDRGTDVVVVRGQQALLDERVDAATVVAVTGVEALGESTVRRLEEHAAPAAALVYAGPADVLATLAGGALEDLTAAPLAPATRPAGCPEPLVEDLVVRTRGGAGLVDEGAGTTTRCFAAAGGEGAAGLVRSGATWALATPASITNRHVLEDDGAALGLRLLGQGDRVVWYVPDAGDTDVSDGVRLGDLLPPWLVPGLWLVAASVLALVLVGGRRLGPLVREPLPVVVRAAEATHSRGRLYHRTGDRGHAAQVLVGATHDRLVDRLRLPADAPRAQVAAVVAARTGRDPREVEALLSPAPPARDSQLVELGRRLQDLEDEVRRA</sequence>
<proteinExistence type="predicted"/>
<dbReference type="Proteomes" id="UP000198859">
    <property type="component" value="Chromosome I"/>
</dbReference>
<feature type="domain" description="DUF4350" evidence="2">
    <location>
        <begin position="31"/>
        <end position="207"/>
    </location>
</feature>
<accession>A0A1H1TBF9</accession>
<organism evidence="3 4">
    <name type="scientific">Nocardioides scoriae</name>
    <dbReference type="NCBI Taxonomy" id="642780"/>
    <lineage>
        <taxon>Bacteria</taxon>
        <taxon>Bacillati</taxon>
        <taxon>Actinomycetota</taxon>
        <taxon>Actinomycetes</taxon>
        <taxon>Propionibacteriales</taxon>
        <taxon>Nocardioidaceae</taxon>
        <taxon>Nocardioides</taxon>
    </lineage>
</organism>
<dbReference type="Pfam" id="PF14258">
    <property type="entry name" value="DUF4350"/>
    <property type="match status" value="1"/>
</dbReference>
<name>A0A1H1TBF9_9ACTN</name>
<evidence type="ECO:0000259" key="2">
    <source>
        <dbReference type="Pfam" id="PF14258"/>
    </source>
</evidence>
<feature type="transmembrane region" description="Helical" evidence="1">
    <location>
        <begin position="238"/>
        <end position="256"/>
    </location>
</feature>
<keyword evidence="4" id="KW-1185">Reference proteome</keyword>
<keyword evidence="1" id="KW-0812">Transmembrane</keyword>
<evidence type="ECO:0000256" key="1">
    <source>
        <dbReference type="SAM" id="Phobius"/>
    </source>
</evidence>
<gene>
    <name evidence="3" type="ORF">SAMN04488570_2185</name>
</gene>
<protein>
    <recommendedName>
        <fullName evidence="2">DUF4350 domain-containing protein</fullName>
    </recommendedName>
</protein>
<dbReference type="AlphaFoldDB" id="A0A1H1TBF9"/>
<dbReference type="InterPro" id="IPR025646">
    <property type="entry name" value="DUF4350"/>
</dbReference>
<reference evidence="4" key="1">
    <citation type="submission" date="2016-10" db="EMBL/GenBank/DDBJ databases">
        <authorList>
            <person name="Varghese N."/>
            <person name="Submissions S."/>
        </authorList>
    </citation>
    <scope>NUCLEOTIDE SEQUENCE [LARGE SCALE GENOMIC DNA]</scope>
    <source>
        <strain evidence="4">DSM 22127</strain>
    </source>
</reference>
<evidence type="ECO:0000313" key="4">
    <source>
        <dbReference type="Proteomes" id="UP000198859"/>
    </source>
</evidence>
<keyword evidence="1" id="KW-0472">Membrane</keyword>